<organism evidence="2 3">
    <name type="scientific">Bacteroides xylanisolvens</name>
    <dbReference type="NCBI Taxonomy" id="371601"/>
    <lineage>
        <taxon>Bacteria</taxon>
        <taxon>Pseudomonadati</taxon>
        <taxon>Bacteroidota</taxon>
        <taxon>Bacteroidia</taxon>
        <taxon>Bacteroidales</taxon>
        <taxon>Bacteroidaceae</taxon>
        <taxon>Bacteroides</taxon>
    </lineage>
</organism>
<gene>
    <name evidence="2" type="ORF">GA560_06940</name>
</gene>
<dbReference type="AlphaFoldDB" id="A0A4Q5DAV2"/>
<proteinExistence type="predicted"/>
<accession>A0A4Q5DAV2</accession>
<dbReference type="Pfam" id="PF04738">
    <property type="entry name" value="Lant_dehydr_N"/>
    <property type="match status" value="1"/>
</dbReference>
<protein>
    <recommendedName>
        <fullName evidence="1">Lantibiotic dehydratase N-terminal domain-containing protein</fullName>
    </recommendedName>
</protein>
<dbReference type="Proteomes" id="UP000474077">
    <property type="component" value="Unassembled WGS sequence"/>
</dbReference>
<evidence type="ECO:0000313" key="3">
    <source>
        <dbReference type="Proteomes" id="UP000474077"/>
    </source>
</evidence>
<reference evidence="2 3" key="1">
    <citation type="journal article" date="2019" name="Nat. Med.">
        <title>A library of human gut bacterial isolates paired with longitudinal multiomics data enables mechanistic microbiome research.</title>
        <authorList>
            <person name="Poyet M."/>
            <person name="Groussin M."/>
            <person name="Gibbons S.M."/>
            <person name="Avila-Pacheco J."/>
            <person name="Jiang X."/>
            <person name="Kearney S.M."/>
            <person name="Perrotta A.R."/>
            <person name="Berdy B."/>
            <person name="Zhao S."/>
            <person name="Lieberman T.D."/>
            <person name="Swanson P.K."/>
            <person name="Smith M."/>
            <person name="Roesemann S."/>
            <person name="Alexander J.E."/>
            <person name="Rich S.A."/>
            <person name="Livny J."/>
            <person name="Vlamakis H."/>
            <person name="Clish C."/>
            <person name="Bullock K."/>
            <person name="Deik A."/>
            <person name="Scott J."/>
            <person name="Pierce K.A."/>
            <person name="Xavier R.J."/>
            <person name="Alm E.J."/>
        </authorList>
    </citation>
    <scope>NUCLEOTIDE SEQUENCE [LARGE SCALE GENOMIC DNA]</scope>
    <source>
        <strain evidence="2 3">BIOML-A73</strain>
    </source>
</reference>
<evidence type="ECO:0000313" key="2">
    <source>
        <dbReference type="EMBL" id="KAB6084694.1"/>
    </source>
</evidence>
<dbReference type="RefSeq" id="WP_151922092.1">
    <property type="nucleotide sequence ID" value="NZ_RCXZ01000022.1"/>
</dbReference>
<evidence type="ECO:0000259" key="1">
    <source>
        <dbReference type="Pfam" id="PF04738"/>
    </source>
</evidence>
<dbReference type="EMBL" id="WDER01000013">
    <property type="protein sequence ID" value="KAB6084694.1"/>
    <property type="molecule type" value="Genomic_DNA"/>
</dbReference>
<sequence>MFQPFEKFIYRLPMFSVNRLMKIFDSAEAEELSGWLVDERIGETIYVGSPDLYKELQKLINGEIKEGDKKCKIETSLVKYISRMSTRCTPFGLFATCSIGKIDETTQFDITNDVGRCTRLDMYYLCALAQFLGYLPDVRRGVRYYSNNTLYKVDKCMRYIEYQYLNKRRMHTISSVERSKYLDAILKKATSGMMIKEMESYLKEQGIEELEAQLFIESLIQSQLLVSELDVNITGEDYLNKIIAILSNLNLENNTSRLLDSLCKINDLLKKIDMGTPYPLTDYRKIVDIVSEIPVPYTENYLFQVDAMRKSTVATLGKSVIAELQSVLSFFSKMGEMKYLSSLDNFRSAFYERYEEREVPLAMALDSELGIGYPAGHGIGDISPIVDNLILPVQKQQTVKATTNVPTLLLKRLLKVVEEGVDEIVFHPEEFNSVPENWNGFPETLYAMFQVMEGENGNPLLYIKSIGGGSAANLLSRFTHLDPQMEELVRSISEKESELVTDGILAEIVHLPGSRVGNILSRPHIREHEIVYLTSSDLPEANKIYIDDLMLSCRGGRLVLRSKKMNKKIFPRLTSAHNYYNDTLPVYRFLCDMQHQGKRTSFGLGWGELADHLDYRPRIKYGNSILSLASWRVRQDEVSAFSRLSDTELVNSVTVWRMKRNIPSTVLLAEGDNELFIDFRSICSIRAFLSAVKKYPVFQLLEFIFAQDELVVKGADGEYLNECIVAFYKEQK</sequence>
<feature type="domain" description="Lantibiotic dehydratase N-terminal" evidence="1">
    <location>
        <begin position="38"/>
        <end position="681"/>
    </location>
</feature>
<dbReference type="InterPro" id="IPR006827">
    <property type="entry name" value="Lant_deHydtase_N"/>
</dbReference>
<comment type="caution">
    <text evidence="2">The sequence shown here is derived from an EMBL/GenBank/DDBJ whole genome shotgun (WGS) entry which is preliminary data.</text>
</comment>
<name>A0A4Q5DAV2_9BACE</name>